<name>A0A835RAR6_VANPL</name>
<evidence type="ECO:0000313" key="3">
    <source>
        <dbReference type="Proteomes" id="UP000639772"/>
    </source>
</evidence>
<sequence>MATQTKKQGQDLLTCEQVKNDFREVGQIQEQGGKVDEANEELPSSINENLS</sequence>
<dbReference type="EMBL" id="JADCNM010000004">
    <property type="protein sequence ID" value="KAG0486943.1"/>
    <property type="molecule type" value="Genomic_DNA"/>
</dbReference>
<feature type="compositionally biased region" description="Polar residues" evidence="1">
    <location>
        <begin position="42"/>
        <end position="51"/>
    </location>
</feature>
<gene>
    <name evidence="2" type="ORF">HPP92_009038</name>
</gene>
<feature type="region of interest" description="Disordered" evidence="1">
    <location>
        <begin position="28"/>
        <end position="51"/>
    </location>
</feature>
<proteinExistence type="predicted"/>
<comment type="caution">
    <text evidence="2">The sequence shown here is derived from an EMBL/GenBank/DDBJ whole genome shotgun (WGS) entry which is preliminary data.</text>
</comment>
<organism evidence="2 3">
    <name type="scientific">Vanilla planifolia</name>
    <name type="common">Vanilla</name>
    <dbReference type="NCBI Taxonomy" id="51239"/>
    <lineage>
        <taxon>Eukaryota</taxon>
        <taxon>Viridiplantae</taxon>
        <taxon>Streptophyta</taxon>
        <taxon>Embryophyta</taxon>
        <taxon>Tracheophyta</taxon>
        <taxon>Spermatophyta</taxon>
        <taxon>Magnoliopsida</taxon>
        <taxon>Liliopsida</taxon>
        <taxon>Asparagales</taxon>
        <taxon>Orchidaceae</taxon>
        <taxon>Vanilloideae</taxon>
        <taxon>Vanilleae</taxon>
        <taxon>Vanilla</taxon>
    </lineage>
</organism>
<evidence type="ECO:0000313" key="2">
    <source>
        <dbReference type="EMBL" id="KAG0486943.1"/>
    </source>
</evidence>
<accession>A0A835RAR6</accession>
<dbReference type="Proteomes" id="UP000639772">
    <property type="component" value="Unassembled WGS sequence"/>
</dbReference>
<evidence type="ECO:0000256" key="1">
    <source>
        <dbReference type="SAM" id="MobiDB-lite"/>
    </source>
</evidence>
<dbReference type="AlphaFoldDB" id="A0A835RAR6"/>
<reference evidence="2 3" key="1">
    <citation type="journal article" date="2020" name="Nat. Food">
        <title>A phased Vanilla planifolia genome enables genetic improvement of flavour and production.</title>
        <authorList>
            <person name="Hasing T."/>
            <person name="Tang H."/>
            <person name="Brym M."/>
            <person name="Khazi F."/>
            <person name="Huang T."/>
            <person name="Chambers A.H."/>
        </authorList>
    </citation>
    <scope>NUCLEOTIDE SEQUENCE [LARGE SCALE GENOMIC DNA]</scope>
    <source>
        <tissue evidence="2">Leaf</tissue>
    </source>
</reference>
<protein>
    <submittedName>
        <fullName evidence="2">Uncharacterized protein</fullName>
    </submittedName>
</protein>